<feature type="chain" id="PRO_5011759636" description="O-Glycosyl hydrolase" evidence="1">
    <location>
        <begin position="18"/>
        <end position="622"/>
    </location>
</feature>
<dbReference type="Gene3D" id="2.60.40.1180">
    <property type="entry name" value="Golgi alpha-mannosidase II"/>
    <property type="match status" value="1"/>
</dbReference>
<dbReference type="InterPro" id="IPR013780">
    <property type="entry name" value="Glyco_hydro_b"/>
</dbReference>
<dbReference type="InterPro" id="IPR017853">
    <property type="entry name" value="GH"/>
</dbReference>
<feature type="signal peptide" evidence="1">
    <location>
        <begin position="1"/>
        <end position="17"/>
    </location>
</feature>
<organism evidence="2 3">
    <name type="scientific">Chitinophaga terrae</name>
    <name type="common">ex Kim and Jung 2007</name>
    <dbReference type="NCBI Taxonomy" id="408074"/>
    <lineage>
        <taxon>Bacteria</taxon>
        <taxon>Pseudomonadati</taxon>
        <taxon>Bacteroidota</taxon>
        <taxon>Chitinophagia</taxon>
        <taxon>Chitinophagales</taxon>
        <taxon>Chitinophagaceae</taxon>
        <taxon>Chitinophaga</taxon>
    </lineage>
</organism>
<evidence type="ECO:0000313" key="3">
    <source>
        <dbReference type="Proteomes" id="UP000199656"/>
    </source>
</evidence>
<evidence type="ECO:0000313" key="2">
    <source>
        <dbReference type="EMBL" id="SDZ94698.1"/>
    </source>
</evidence>
<gene>
    <name evidence="2" type="ORF">SAMN05660909_00280</name>
</gene>
<evidence type="ECO:0000256" key="1">
    <source>
        <dbReference type="SAM" id="SignalP"/>
    </source>
</evidence>
<dbReference type="AlphaFoldDB" id="A0A1H3X7Y7"/>
<dbReference type="Gene3D" id="3.20.20.80">
    <property type="entry name" value="Glycosidases"/>
    <property type="match status" value="1"/>
</dbReference>
<name>A0A1H3X7Y7_9BACT</name>
<dbReference type="EMBL" id="FNRL01000001">
    <property type="protein sequence ID" value="SDZ94698.1"/>
    <property type="molecule type" value="Genomic_DNA"/>
</dbReference>
<protein>
    <recommendedName>
        <fullName evidence="4">O-Glycosyl hydrolase</fullName>
    </recommendedName>
</protein>
<keyword evidence="3" id="KW-1185">Reference proteome</keyword>
<sequence length="622" mass="67712">MKCRLWLIALGMMSSHAAFSQAEIAPWGNVTGVRIEGQLFPFETRLILLDNNQHMTATGKELQRPVYKRTGNEQVVATALQHIDLKERLIASTTNTAALNVFAVAKEAQTAQGLYLAVKVPGNAQLSVNGKTVAAVNEPVRDLGFKSGNQVVKLEFSTPLTLKPYGNELLVPVHTGNFEKGDTASLQFTFTVNGKADKSPVALTVNAAAAGRVFDGFGGNFRLQNPATDPQVIDYCLENMRVAWGRVEMPWRFWQRNITDQPLDSAKAGRLHPAVKAAMEMAQRLYKKGMPVILSAWSAPAWAVVGEPKFQPGPDGVWGNPLNAAHTNEIYRSIADYISCLQTIYGVEAGYFSFNESDLGINIRQTPEEHAALIKGLGACLQQRGLKTKLLLGDNSDATTWSFLDVALNDPATYPYIGAVSFHSWRGWEKSTLEKWAGAAQKTGKPLIVGEGSIDAQAWGYPAIFEEPVYALEEINLYVRLLNICQPASILQWQLTADYSPLAGGGIFGDQRPLQPTQRFWNLKQLAATPAGLQALQAASSRQDVSIAALGNKEKKQLMIHLVNNGAARKAVLNGLPAYVKELGVTVTSQQQAMKTKKTIPVHNGVASLDLESCAFITLAGE</sequence>
<dbReference type="RefSeq" id="WP_089757862.1">
    <property type="nucleotide sequence ID" value="NZ_BKAT01000012.1"/>
</dbReference>
<proteinExistence type="predicted"/>
<keyword evidence="1" id="KW-0732">Signal</keyword>
<dbReference type="STRING" id="408074.SAMN05660909_00280"/>
<accession>A0A1H3X7Y7</accession>
<evidence type="ECO:0008006" key="4">
    <source>
        <dbReference type="Google" id="ProtNLM"/>
    </source>
</evidence>
<reference evidence="3" key="1">
    <citation type="submission" date="2016-10" db="EMBL/GenBank/DDBJ databases">
        <authorList>
            <person name="Varghese N."/>
            <person name="Submissions S."/>
        </authorList>
    </citation>
    <scope>NUCLEOTIDE SEQUENCE [LARGE SCALE GENOMIC DNA]</scope>
    <source>
        <strain evidence="3">DSM 23920</strain>
    </source>
</reference>
<dbReference type="Proteomes" id="UP000199656">
    <property type="component" value="Unassembled WGS sequence"/>
</dbReference>
<dbReference type="OrthoDB" id="1395472at2"/>
<dbReference type="SUPFAM" id="SSF51445">
    <property type="entry name" value="(Trans)glycosidases"/>
    <property type="match status" value="1"/>
</dbReference>